<dbReference type="Pfam" id="PF03572">
    <property type="entry name" value="Peptidase_S41"/>
    <property type="match status" value="1"/>
</dbReference>
<dbReference type="PROSITE" id="PS50106">
    <property type="entry name" value="PDZ"/>
    <property type="match status" value="1"/>
</dbReference>
<dbReference type="Gene3D" id="2.30.42.10">
    <property type="match status" value="1"/>
</dbReference>
<dbReference type="PANTHER" id="PTHR32060">
    <property type="entry name" value="TAIL-SPECIFIC PROTEASE"/>
    <property type="match status" value="1"/>
</dbReference>
<keyword evidence="2" id="KW-0645">Protease</keyword>
<dbReference type="Gene3D" id="3.90.226.10">
    <property type="entry name" value="2-enoyl-CoA Hydratase, Chain A, domain 1"/>
    <property type="match status" value="1"/>
</dbReference>
<dbReference type="GO" id="GO:0006508">
    <property type="term" value="P:proteolysis"/>
    <property type="evidence" value="ECO:0007669"/>
    <property type="project" value="UniProtKB-KW"/>
</dbReference>
<keyword evidence="4" id="KW-0720">Serine protease</keyword>
<evidence type="ECO:0000256" key="1">
    <source>
        <dbReference type="ARBA" id="ARBA00009179"/>
    </source>
</evidence>
<evidence type="ECO:0000256" key="2">
    <source>
        <dbReference type="ARBA" id="ARBA00022670"/>
    </source>
</evidence>
<proteinExistence type="inferred from homology"/>
<dbReference type="CDD" id="cd06782">
    <property type="entry name" value="cpPDZ_CPP-like"/>
    <property type="match status" value="1"/>
</dbReference>
<dbReference type="Pfam" id="PF22694">
    <property type="entry name" value="CtpB_N-like"/>
    <property type="match status" value="1"/>
</dbReference>
<dbReference type="CDD" id="cd07560">
    <property type="entry name" value="Peptidase_S41_CPP"/>
    <property type="match status" value="1"/>
</dbReference>
<dbReference type="EMBL" id="UINC01021630">
    <property type="protein sequence ID" value="SVA89584.1"/>
    <property type="molecule type" value="Genomic_DNA"/>
</dbReference>
<sequence>MKQRVVNTVLIAVLALNLYVGTRNYLNSAETEGRQDVYGQMEKFTRVLEEVRRHYVDEGKVSYNDLVESALQGMVSRLDPHSAYLTVKKHDALKNDTKQQFGGIGVMISIRNEWLTVVEPMEGGPGAKAGLLSGDRIIKIGEKPTKGFTTQDAVDVLRGKPGTEVAITIQRGKDTEEEIKLVREIIKTKSVRDLFGQGNFDLLENQIGYVRLRGFSGKTATELENALAQMEKAGMKALVLDLRDNPGGLLTQSVRVTEMFVKKGQLVVSTEGRNAREQEKHFAMTGKQHKLPMVVLVNGGSASASEIVAGCLQDLKRADLVGTKTYGKGSVQSILPLRDGSAIRLTTAKYYTHSHRIIHEKGIEPDHKVDMTPEQIRDIVLQRSPAGLSDLSEEEQTRIKAAKDLQLEKGLELLRAKLLEK</sequence>
<dbReference type="GO" id="GO:0007165">
    <property type="term" value="P:signal transduction"/>
    <property type="evidence" value="ECO:0007669"/>
    <property type="project" value="TreeGrafter"/>
</dbReference>
<dbReference type="InterPro" id="IPR004447">
    <property type="entry name" value="Peptidase_S41A"/>
</dbReference>
<dbReference type="InterPro" id="IPR029045">
    <property type="entry name" value="ClpP/crotonase-like_dom_sf"/>
</dbReference>
<dbReference type="PANTHER" id="PTHR32060:SF30">
    <property type="entry name" value="CARBOXY-TERMINAL PROCESSING PROTEASE CTPA"/>
    <property type="match status" value="1"/>
</dbReference>
<dbReference type="SMART" id="SM00228">
    <property type="entry name" value="PDZ"/>
    <property type="match status" value="1"/>
</dbReference>
<dbReference type="InterPro" id="IPR041489">
    <property type="entry name" value="PDZ_6"/>
</dbReference>
<accession>A0A381ZKB5</accession>
<dbReference type="Gene3D" id="3.30.750.44">
    <property type="match status" value="1"/>
</dbReference>
<dbReference type="InterPro" id="IPR001478">
    <property type="entry name" value="PDZ"/>
</dbReference>
<dbReference type="GO" id="GO:0030288">
    <property type="term" value="C:outer membrane-bounded periplasmic space"/>
    <property type="evidence" value="ECO:0007669"/>
    <property type="project" value="TreeGrafter"/>
</dbReference>
<dbReference type="SUPFAM" id="SSF52096">
    <property type="entry name" value="ClpP/crotonase"/>
    <property type="match status" value="1"/>
</dbReference>
<gene>
    <name evidence="6" type="ORF">METZ01_LOCUS142438</name>
</gene>
<dbReference type="AlphaFoldDB" id="A0A381ZKB5"/>
<evidence type="ECO:0000259" key="5">
    <source>
        <dbReference type="PROSITE" id="PS50106"/>
    </source>
</evidence>
<organism evidence="6">
    <name type="scientific">marine metagenome</name>
    <dbReference type="NCBI Taxonomy" id="408172"/>
    <lineage>
        <taxon>unclassified sequences</taxon>
        <taxon>metagenomes</taxon>
        <taxon>ecological metagenomes</taxon>
    </lineage>
</organism>
<protein>
    <recommendedName>
        <fullName evidence="5">PDZ domain-containing protein</fullName>
    </recommendedName>
</protein>
<name>A0A381ZKB5_9ZZZZ</name>
<reference evidence="6" key="1">
    <citation type="submission" date="2018-05" db="EMBL/GenBank/DDBJ databases">
        <authorList>
            <person name="Lanie J.A."/>
            <person name="Ng W.-L."/>
            <person name="Kazmierczak K.M."/>
            <person name="Andrzejewski T.M."/>
            <person name="Davidsen T.M."/>
            <person name="Wayne K.J."/>
            <person name="Tettelin H."/>
            <person name="Glass J.I."/>
            <person name="Rusch D."/>
            <person name="Podicherti R."/>
            <person name="Tsui H.-C.T."/>
            <person name="Winkler M.E."/>
        </authorList>
    </citation>
    <scope>NUCLEOTIDE SEQUENCE</scope>
</reference>
<evidence type="ECO:0000256" key="4">
    <source>
        <dbReference type="ARBA" id="ARBA00022825"/>
    </source>
</evidence>
<dbReference type="NCBIfam" id="TIGR00225">
    <property type="entry name" value="prc"/>
    <property type="match status" value="1"/>
</dbReference>
<feature type="domain" description="PDZ" evidence="5">
    <location>
        <begin position="102"/>
        <end position="158"/>
    </location>
</feature>
<dbReference type="SMART" id="SM00245">
    <property type="entry name" value="TSPc"/>
    <property type="match status" value="1"/>
</dbReference>
<dbReference type="InterPro" id="IPR005151">
    <property type="entry name" value="Tail-specific_protease"/>
</dbReference>
<dbReference type="SUPFAM" id="SSF50156">
    <property type="entry name" value="PDZ domain-like"/>
    <property type="match status" value="1"/>
</dbReference>
<dbReference type="GO" id="GO:0008236">
    <property type="term" value="F:serine-type peptidase activity"/>
    <property type="evidence" value="ECO:0007669"/>
    <property type="project" value="UniProtKB-KW"/>
</dbReference>
<dbReference type="GO" id="GO:0004175">
    <property type="term" value="F:endopeptidase activity"/>
    <property type="evidence" value="ECO:0007669"/>
    <property type="project" value="TreeGrafter"/>
</dbReference>
<keyword evidence="3" id="KW-0378">Hydrolase</keyword>
<dbReference type="Pfam" id="PF17820">
    <property type="entry name" value="PDZ_6"/>
    <property type="match status" value="1"/>
</dbReference>
<evidence type="ECO:0000313" key="6">
    <source>
        <dbReference type="EMBL" id="SVA89584.1"/>
    </source>
</evidence>
<evidence type="ECO:0000256" key="3">
    <source>
        <dbReference type="ARBA" id="ARBA00022801"/>
    </source>
</evidence>
<comment type="similarity">
    <text evidence="1">Belongs to the peptidase S41A family.</text>
</comment>
<dbReference type="InterPro" id="IPR055210">
    <property type="entry name" value="CtpA/B_N"/>
</dbReference>
<dbReference type="FunFam" id="2.30.42.10:FF:000063">
    <property type="entry name" value="Peptidase, S41 family"/>
    <property type="match status" value="1"/>
</dbReference>
<dbReference type="InterPro" id="IPR036034">
    <property type="entry name" value="PDZ_sf"/>
</dbReference>